<organism evidence="4 5">
    <name type="scientific">Daucus carota subsp. sativus</name>
    <name type="common">Carrot</name>
    <dbReference type="NCBI Taxonomy" id="79200"/>
    <lineage>
        <taxon>Eukaryota</taxon>
        <taxon>Viridiplantae</taxon>
        <taxon>Streptophyta</taxon>
        <taxon>Embryophyta</taxon>
        <taxon>Tracheophyta</taxon>
        <taxon>Spermatophyta</taxon>
        <taxon>Magnoliopsida</taxon>
        <taxon>eudicotyledons</taxon>
        <taxon>Gunneridae</taxon>
        <taxon>Pentapetalae</taxon>
        <taxon>asterids</taxon>
        <taxon>campanulids</taxon>
        <taxon>Apiales</taxon>
        <taxon>Apiaceae</taxon>
        <taxon>Apioideae</taxon>
        <taxon>Scandiceae</taxon>
        <taxon>Daucinae</taxon>
        <taxon>Daucus</taxon>
        <taxon>Daucus sect. Daucus</taxon>
    </lineage>
</organism>
<feature type="repeat" description="PPR" evidence="3">
    <location>
        <begin position="355"/>
        <end position="389"/>
    </location>
</feature>
<evidence type="ECO:0000256" key="2">
    <source>
        <dbReference type="ARBA" id="ARBA00022737"/>
    </source>
</evidence>
<keyword evidence="5" id="KW-1185">Reference proteome</keyword>
<evidence type="ECO:0000256" key="1">
    <source>
        <dbReference type="ARBA" id="ARBA00007626"/>
    </source>
</evidence>
<evidence type="ECO:0000256" key="3">
    <source>
        <dbReference type="PROSITE-ProRule" id="PRU00708"/>
    </source>
</evidence>
<sequence>MYKTIYNHYRTRIYTQIRPLYTHTNGPSLTRSSCAKLEPSTATENDLGSRIFRLVFRKRSATMVIEKWVEEGNRVSGSELRRISTQLVKFKRYKHALEILNWMETQDRFQMTAADHAIRLKLITEEHSIDEAEKYFASIPSPSQKYAFLHLLRFYVKEKDTEKAEDLMTKMNDSGMIVSPHPLNEMMKLYVATSQFAKVVFVIQHMKRNMIPRTVLSYNLWMTACAEVSGVSSVEVVFKLMEIDKHVVVGWSTLATLANIYLKEGLIDKATWAVKAAEKKLSAVNHLGYLFLMTIYTSLNNKDAILRLWEACKKVDRKITCANYMTVISSLVKLGHIYEAEEIFTEWESQCRKYDIRVSNILLGVYMRNGNTEKAEALHLRTSERGGQPNYKTWEILMEGWVKNQEMEKAVNAMKKGFAMLKHCEWRPSSSIVETIARHFELTGDIGGATRYVGVIKRFGLASLPVYKSLLRLHTCNQRPIDKIIVMMQKDNMELDEEVLTLIQSTEVQKNQ</sequence>
<dbReference type="PANTHER" id="PTHR45717:SF13">
    <property type="entry name" value="OS02G0796400 PROTEIN"/>
    <property type="match status" value="1"/>
</dbReference>
<dbReference type="InterPro" id="IPR011990">
    <property type="entry name" value="TPR-like_helical_dom_sf"/>
</dbReference>
<name>A0AAF0XFE8_DAUCS</name>
<dbReference type="Proteomes" id="UP000077755">
    <property type="component" value="Chromosome 6"/>
</dbReference>
<reference evidence="4" key="1">
    <citation type="journal article" date="2016" name="Nat. Genet.">
        <title>A high-quality carrot genome assembly provides new insights into carotenoid accumulation and asterid genome evolution.</title>
        <authorList>
            <person name="Iorizzo M."/>
            <person name="Ellison S."/>
            <person name="Senalik D."/>
            <person name="Zeng P."/>
            <person name="Satapoomin P."/>
            <person name="Huang J."/>
            <person name="Bowman M."/>
            <person name="Iovene M."/>
            <person name="Sanseverino W."/>
            <person name="Cavagnaro P."/>
            <person name="Yildiz M."/>
            <person name="Macko-Podgorni A."/>
            <person name="Moranska E."/>
            <person name="Grzebelus E."/>
            <person name="Grzebelus D."/>
            <person name="Ashrafi H."/>
            <person name="Zheng Z."/>
            <person name="Cheng S."/>
            <person name="Spooner D."/>
            <person name="Van Deynze A."/>
            <person name="Simon P."/>
        </authorList>
    </citation>
    <scope>NUCLEOTIDE SEQUENCE</scope>
    <source>
        <tissue evidence="4">Leaf</tissue>
    </source>
</reference>
<gene>
    <name evidence="4" type="ORF">DCAR_0626464</name>
</gene>
<evidence type="ECO:0000313" key="5">
    <source>
        <dbReference type="Proteomes" id="UP000077755"/>
    </source>
</evidence>
<reference evidence="4" key="2">
    <citation type="submission" date="2022-03" db="EMBL/GenBank/DDBJ databases">
        <title>Draft title - Genomic analysis of global carrot germplasm unveils the trajectory of domestication and the origin of high carotenoid orange carrot.</title>
        <authorList>
            <person name="Iorizzo M."/>
            <person name="Ellison S."/>
            <person name="Senalik D."/>
            <person name="Macko-Podgorni A."/>
            <person name="Grzebelus D."/>
            <person name="Bostan H."/>
            <person name="Rolling W."/>
            <person name="Curaba J."/>
            <person name="Simon P."/>
        </authorList>
    </citation>
    <scope>NUCLEOTIDE SEQUENCE</scope>
    <source>
        <tissue evidence="4">Leaf</tissue>
    </source>
</reference>
<dbReference type="EMBL" id="CP093348">
    <property type="protein sequence ID" value="WOH07035.1"/>
    <property type="molecule type" value="Genomic_DNA"/>
</dbReference>
<protein>
    <recommendedName>
        <fullName evidence="6">Pentacotripeptide-repeat region of PRORP domain-containing protein</fullName>
    </recommendedName>
</protein>
<comment type="similarity">
    <text evidence="1">Belongs to the PPR family. P subfamily.</text>
</comment>
<dbReference type="Pfam" id="PF01535">
    <property type="entry name" value="PPR"/>
    <property type="match status" value="3"/>
</dbReference>
<proteinExistence type="inferred from homology"/>
<evidence type="ECO:0008006" key="6">
    <source>
        <dbReference type="Google" id="ProtNLM"/>
    </source>
</evidence>
<dbReference type="PANTHER" id="PTHR45717">
    <property type="entry name" value="OS12G0527900 PROTEIN"/>
    <property type="match status" value="1"/>
</dbReference>
<dbReference type="GO" id="GO:0003729">
    <property type="term" value="F:mRNA binding"/>
    <property type="evidence" value="ECO:0007669"/>
    <property type="project" value="UniProtKB-ARBA"/>
</dbReference>
<dbReference type="GO" id="GO:0005739">
    <property type="term" value="C:mitochondrion"/>
    <property type="evidence" value="ECO:0007669"/>
    <property type="project" value="TreeGrafter"/>
</dbReference>
<dbReference type="Gene3D" id="1.25.40.10">
    <property type="entry name" value="Tetratricopeptide repeat domain"/>
    <property type="match status" value="2"/>
</dbReference>
<evidence type="ECO:0000313" key="4">
    <source>
        <dbReference type="EMBL" id="WOH07035.1"/>
    </source>
</evidence>
<accession>A0AAF0XFE8</accession>
<keyword evidence="2" id="KW-0677">Repeat</keyword>
<dbReference type="KEGG" id="dcr:108225202"/>
<dbReference type="AlphaFoldDB" id="A0AAF0XFE8"/>
<dbReference type="InterPro" id="IPR002885">
    <property type="entry name" value="PPR_rpt"/>
</dbReference>
<dbReference type="PROSITE" id="PS51375">
    <property type="entry name" value="PPR"/>
    <property type="match status" value="1"/>
</dbReference>